<evidence type="ECO:0000259" key="16">
    <source>
        <dbReference type="PROSITE" id="PS50089"/>
    </source>
</evidence>
<feature type="compositionally biased region" description="Basic and acidic residues" evidence="15">
    <location>
        <begin position="306"/>
        <end position="318"/>
    </location>
</feature>
<gene>
    <name evidence="17" type="ORF">GSOID_T00009382001</name>
</gene>
<feature type="compositionally biased region" description="Basic and acidic residues" evidence="15">
    <location>
        <begin position="189"/>
        <end position="200"/>
    </location>
</feature>
<evidence type="ECO:0000256" key="3">
    <source>
        <dbReference type="ARBA" id="ARBA00004906"/>
    </source>
</evidence>
<evidence type="ECO:0000256" key="10">
    <source>
        <dbReference type="ARBA" id="ARBA00022833"/>
    </source>
</evidence>
<dbReference type="AlphaFoldDB" id="E4WUS9"/>
<dbReference type="Gene3D" id="3.30.40.10">
    <property type="entry name" value="Zinc/RING finger domain, C3HC4 (zinc finger)"/>
    <property type="match status" value="1"/>
</dbReference>
<feature type="compositionally biased region" description="Basic and acidic residues" evidence="15">
    <location>
        <begin position="123"/>
        <end position="143"/>
    </location>
</feature>
<evidence type="ECO:0000256" key="13">
    <source>
        <dbReference type="ARBA" id="ARBA00044971"/>
    </source>
</evidence>
<comment type="similarity">
    <text evidence="5">Belongs to the RING-box family.</text>
</comment>
<dbReference type="EC" id="2.3.2.32" evidence="13"/>
<comment type="pathway">
    <text evidence="3">Protein modification; protein ubiquitination.</text>
</comment>
<dbReference type="InterPro" id="IPR051031">
    <property type="entry name" value="RING-box_E3_Ubiquitin_Ligase"/>
</dbReference>
<feature type="compositionally biased region" description="Basic and acidic residues" evidence="15">
    <location>
        <begin position="88"/>
        <end position="104"/>
    </location>
</feature>
<evidence type="ECO:0000256" key="9">
    <source>
        <dbReference type="ARBA" id="ARBA00022786"/>
    </source>
</evidence>
<keyword evidence="11" id="KW-0539">Nucleus</keyword>
<dbReference type="InterPro" id="IPR024766">
    <property type="entry name" value="Znf_RING_H2"/>
</dbReference>
<keyword evidence="9" id="KW-0833">Ubl conjugation pathway</keyword>
<dbReference type="PANTHER" id="PTHR11210">
    <property type="entry name" value="RING BOX"/>
    <property type="match status" value="1"/>
</dbReference>
<dbReference type="GO" id="GO:0008270">
    <property type="term" value="F:zinc ion binding"/>
    <property type="evidence" value="ECO:0007669"/>
    <property type="project" value="UniProtKB-KW"/>
</dbReference>
<keyword evidence="6" id="KW-0963">Cytoplasm</keyword>
<feature type="region of interest" description="Disordered" evidence="15">
    <location>
        <begin position="69"/>
        <end position="104"/>
    </location>
</feature>
<dbReference type="EMBL" id="FN653017">
    <property type="protein sequence ID" value="CBY21610.1"/>
    <property type="molecule type" value="Genomic_DNA"/>
</dbReference>
<protein>
    <recommendedName>
        <fullName evidence="13">cullin-RING-type E3 NEDD8 transferase</fullName>
        <ecNumber evidence="13">2.3.2.32</ecNumber>
    </recommendedName>
</protein>
<dbReference type="GO" id="GO:0043161">
    <property type="term" value="P:proteasome-mediated ubiquitin-dependent protein catabolic process"/>
    <property type="evidence" value="ECO:0007669"/>
    <property type="project" value="UniProtKB-ARBA"/>
</dbReference>
<dbReference type="GO" id="GO:0031461">
    <property type="term" value="C:cullin-RING ubiquitin ligase complex"/>
    <property type="evidence" value="ECO:0007669"/>
    <property type="project" value="UniProtKB-ARBA"/>
</dbReference>
<dbReference type="GO" id="GO:0005634">
    <property type="term" value="C:nucleus"/>
    <property type="evidence" value="ECO:0007669"/>
    <property type="project" value="UniProtKB-SubCell"/>
</dbReference>
<feature type="compositionally biased region" description="Polar residues" evidence="15">
    <location>
        <begin position="249"/>
        <end position="276"/>
    </location>
</feature>
<comment type="subcellular location">
    <subcellularLocation>
        <location evidence="2">Cytoplasm</location>
    </subcellularLocation>
    <subcellularLocation>
        <location evidence="1">Nucleus</location>
    </subcellularLocation>
</comment>
<keyword evidence="10" id="KW-0862">Zinc</keyword>
<feature type="compositionally biased region" description="Basic and acidic residues" evidence="15">
    <location>
        <begin position="209"/>
        <end position="219"/>
    </location>
</feature>
<dbReference type="Pfam" id="PF12678">
    <property type="entry name" value="zf-rbx1"/>
    <property type="match status" value="1"/>
</dbReference>
<evidence type="ECO:0000256" key="5">
    <source>
        <dbReference type="ARBA" id="ARBA00009273"/>
    </source>
</evidence>
<dbReference type="GO" id="GO:0004842">
    <property type="term" value="F:ubiquitin-protein transferase activity"/>
    <property type="evidence" value="ECO:0007669"/>
    <property type="project" value="UniProtKB-ARBA"/>
</dbReference>
<dbReference type="PROSITE" id="PS50089">
    <property type="entry name" value="ZF_RING_2"/>
    <property type="match status" value="1"/>
</dbReference>
<evidence type="ECO:0000256" key="14">
    <source>
        <dbReference type="PROSITE-ProRule" id="PRU00175"/>
    </source>
</evidence>
<keyword evidence="8 14" id="KW-0863">Zinc-finger</keyword>
<dbReference type="InterPro" id="IPR001841">
    <property type="entry name" value="Znf_RING"/>
</dbReference>
<dbReference type="InterPro" id="IPR013083">
    <property type="entry name" value="Znf_RING/FYVE/PHD"/>
</dbReference>
<reference evidence="17" key="1">
    <citation type="journal article" date="2010" name="Science">
        <title>Plasticity of animal genome architecture unmasked by rapid evolution of a pelagic tunicate.</title>
        <authorList>
            <person name="Denoeud F."/>
            <person name="Henriet S."/>
            <person name="Mungpakdee S."/>
            <person name="Aury J.M."/>
            <person name="Da Silva C."/>
            <person name="Brinkmann H."/>
            <person name="Mikhaleva J."/>
            <person name="Olsen L.C."/>
            <person name="Jubin C."/>
            <person name="Canestro C."/>
            <person name="Bouquet J.M."/>
            <person name="Danks G."/>
            <person name="Poulain J."/>
            <person name="Campsteijn C."/>
            <person name="Adamski M."/>
            <person name="Cross I."/>
            <person name="Yadetie F."/>
            <person name="Muffato M."/>
            <person name="Louis A."/>
            <person name="Butcher S."/>
            <person name="Tsagkogeorga G."/>
            <person name="Konrad A."/>
            <person name="Singh S."/>
            <person name="Jensen M.F."/>
            <person name="Cong E.H."/>
            <person name="Eikeseth-Otteraa H."/>
            <person name="Noel B."/>
            <person name="Anthouard V."/>
            <person name="Porcel B.M."/>
            <person name="Kachouri-Lafond R."/>
            <person name="Nishino A."/>
            <person name="Ugolini M."/>
            <person name="Chourrout P."/>
            <person name="Nishida H."/>
            <person name="Aasland R."/>
            <person name="Huzurbazar S."/>
            <person name="Westhof E."/>
            <person name="Delsuc F."/>
            <person name="Lehrach H."/>
            <person name="Reinhardt R."/>
            <person name="Weissenbach J."/>
            <person name="Roy S.W."/>
            <person name="Artiguenave F."/>
            <person name="Postlethwait J.H."/>
            <person name="Manak J.R."/>
            <person name="Thompson E.M."/>
            <person name="Jaillon O."/>
            <person name="Du Pasquier L."/>
            <person name="Boudinot P."/>
            <person name="Liberles D.A."/>
            <person name="Volff J.N."/>
            <person name="Philippe H."/>
            <person name="Lenhard B."/>
            <person name="Roest Crollius H."/>
            <person name="Wincker P."/>
            <person name="Chourrout D."/>
        </authorList>
    </citation>
    <scope>NUCLEOTIDE SEQUENCE [LARGE SCALE GENOMIC DNA]</scope>
</reference>
<evidence type="ECO:0000256" key="11">
    <source>
        <dbReference type="ARBA" id="ARBA00023242"/>
    </source>
</evidence>
<evidence type="ECO:0000256" key="12">
    <source>
        <dbReference type="ARBA" id="ARBA00044896"/>
    </source>
</evidence>
<evidence type="ECO:0000256" key="6">
    <source>
        <dbReference type="ARBA" id="ARBA00022490"/>
    </source>
</evidence>
<feature type="domain" description="RING-type" evidence="16">
    <location>
        <begin position="449"/>
        <end position="495"/>
    </location>
</feature>
<dbReference type="Proteomes" id="UP000001307">
    <property type="component" value="Unassembled WGS sequence"/>
</dbReference>
<comment type="catalytic activity">
    <reaction evidence="12">
        <text>S-[NEDD8-protein]-yl-[E2 NEDD8-conjugating enzyme]-L-cysteine + [cullin]-L-lysine = [E2 NEDD8-conjugating enzyme]-L-cysteine + N(6)-[NEDD8-protein]-yl-[cullin]-L-lysine.</text>
        <dbReference type="EC" id="2.3.2.32"/>
    </reaction>
</comment>
<feature type="region of interest" description="Disordered" evidence="15">
    <location>
        <begin position="123"/>
        <end position="318"/>
    </location>
</feature>
<evidence type="ECO:0000313" key="18">
    <source>
        <dbReference type="Proteomes" id="UP000001307"/>
    </source>
</evidence>
<evidence type="ECO:0000256" key="15">
    <source>
        <dbReference type="SAM" id="MobiDB-lite"/>
    </source>
</evidence>
<dbReference type="SMART" id="SM00184">
    <property type="entry name" value="RING"/>
    <property type="match status" value="1"/>
</dbReference>
<dbReference type="GO" id="GO:0061663">
    <property type="term" value="F:NEDD8 ligase activity"/>
    <property type="evidence" value="ECO:0007669"/>
    <property type="project" value="UniProtKB-EC"/>
</dbReference>
<dbReference type="GO" id="GO:0005737">
    <property type="term" value="C:cytoplasm"/>
    <property type="evidence" value="ECO:0007669"/>
    <property type="project" value="UniProtKB-SubCell"/>
</dbReference>
<dbReference type="SUPFAM" id="SSF57850">
    <property type="entry name" value="RING/U-box"/>
    <property type="match status" value="1"/>
</dbReference>
<keyword evidence="18" id="KW-1185">Reference proteome</keyword>
<proteinExistence type="inferred from homology"/>
<keyword evidence="7" id="KW-0479">Metal-binding</keyword>
<feature type="region of interest" description="Disordered" evidence="15">
    <location>
        <begin position="1"/>
        <end position="45"/>
    </location>
</feature>
<evidence type="ECO:0000256" key="1">
    <source>
        <dbReference type="ARBA" id="ARBA00004123"/>
    </source>
</evidence>
<evidence type="ECO:0000256" key="2">
    <source>
        <dbReference type="ARBA" id="ARBA00004496"/>
    </source>
</evidence>
<name>E4WUS9_OIKDI</name>
<feature type="compositionally biased region" description="Basic and acidic residues" evidence="15">
    <location>
        <begin position="277"/>
        <end position="296"/>
    </location>
</feature>
<evidence type="ECO:0000256" key="8">
    <source>
        <dbReference type="ARBA" id="ARBA00022771"/>
    </source>
</evidence>
<dbReference type="OrthoDB" id="21204at2759"/>
<accession>E4WUS9</accession>
<sequence length="505" mass="57015">MRARRAGEKGVLYVEPDEDEQDRRREKRTMSYDERHQTGSISLNTMYDHLKKGPCKQTGFKPRMIVYETSSEEEPEKPKPLQDYQTKLSEKEVGSTKTAEEVKEQPAIKKLAKLTDKFVSEVAKKIPEDSSDTPKPDEGRSFIETENVIPGAETKAQEIKSRKQPAAPDVAKILEPKKTSSAEAVSSHLRSDPPKEKPPNEKAPSNIEVKIKKTIEKPDTQLLGLKKKPNLQENPSKSEIQGETHFSSRETSNQEQSSSIKVDKNMNSILESSSKLQHSEADQKPVRELITKEADKINSSLNTTKTDARSLHESSDRNTKIVDSVKTAKEEKASDVKLKLPDEINMTTLDTGVSLEDPLVPAETISIDEKISPSILIINENSIAQDLQKLADDSVSPNEKLGPKKSKKKKEIILPKEEDFSDIEDDFKFGFKDFDLVYYWTWDVANETCAICRNNLMDMDDTSRTLIIWGECGHAFHNNCMVQWTKNNPRCPLCQADWAISRIGQ</sequence>
<evidence type="ECO:0000256" key="7">
    <source>
        <dbReference type="ARBA" id="ARBA00022723"/>
    </source>
</evidence>
<comment type="pathway">
    <text evidence="4">Protein modification; protein neddylation.</text>
</comment>
<organism evidence="17">
    <name type="scientific">Oikopleura dioica</name>
    <name type="common">Tunicate</name>
    <dbReference type="NCBI Taxonomy" id="34765"/>
    <lineage>
        <taxon>Eukaryota</taxon>
        <taxon>Metazoa</taxon>
        <taxon>Chordata</taxon>
        <taxon>Tunicata</taxon>
        <taxon>Appendicularia</taxon>
        <taxon>Copelata</taxon>
        <taxon>Oikopleuridae</taxon>
        <taxon>Oikopleura</taxon>
    </lineage>
</organism>
<evidence type="ECO:0000256" key="4">
    <source>
        <dbReference type="ARBA" id="ARBA00005032"/>
    </source>
</evidence>
<feature type="compositionally biased region" description="Basic and acidic residues" evidence="15">
    <location>
        <begin position="21"/>
        <end position="37"/>
    </location>
</feature>
<dbReference type="InParanoid" id="E4WUS9"/>
<evidence type="ECO:0000313" key="17">
    <source>
        <dbReference type="EMBL" id="CBY21610.1"/>
    </source>
</evidence>